<feature type="coiled-coil region" evidence="6">
    <location>
        <begin position="152"/>
        <end position="186"/>
    </location>
</feature>
<keyword evidence="4 5" id="KW-0238">DNA-binding</keyword>
<dbReference type="PANTHER" id="PTHR46927">
    <property type="entry name" value="AGAP005574-PA"/>
    <property type="match status" value="1"/>
</dbReference>
<dbReference type="Gene3D" id="6.20.210.20">
    <property type="entry name" value="THAP domain"/>
    <property type="match status" value="1"/>
</dbReference>
<dbReference type="PANTHER" id="PTHR46927:SF3">
    <property type="entry name" value="THAP-TYPE DOMAIN-CONTAINING PROTEIN"/>
    <property type="match status" value="1"/>
</dbReference>
<proteinExistence type="predicted"/>
<dbReference type="PROSITE" id="PS50950">
    <property type="entry name" value="ZF_THAP"/>
    <property type="match status" value="1"/>
</dbReference>
<evidence type="ECO:0000256" key="2">
    <source>
        <dbReference type="ARBA" id="ARBA00022771"/>
    </source>
</evidence>
<keyword evidence="6" id="KW-0175">Coiled coil</keyword>
<dbReference type="SUPFAM" id="SSF57716">
    <property type="entry name" value="Glucocorticoid receptor-like (DNA-binding domain)"/>
    <property type="match status" value="1"/>
</dbReference>
<dbReference type="Pfam" id="PF05485">
    <property type="entry name" value="THAP"/>
    <property type="match status" value="1"/>
</dbReference>
<dbReference type="GO" id="GO:0008270">
    <property type="term" value="F:zinc ion binding"/>
    <property type="evidence" value="ECO:0007669"/>
    <property type="project" value="UniProtKB-KW"/>
</dbReference>
<gene>
    <name evidence="8" type="ORF">X975_02196</name>
</gene>
<dbReference type="InterPro" id="IPR038441">
    <property type="entry name" value="THAP_Znf_sf"/>
</dbReference>
<protein>
    <submittedName>
        <fullName evidence="8">THAP domain-containing protein 1</fullName>
    </submittedName>
</protein>
<feature type="domain" description="THAP-type" evidence="7">
    <location>
        <begin position="1"/>
        <end position="91"/>
    </location>
</feature>
<evidence type="ECO:0000256" key="3">
    <source>
        <dbReference type="ARBA" id="ARBA00022833"/>
    </source>
</evidence>
<sequence>MPSCAVYGCSNTNRKTKGTGIRYFSFPNNPDLINKWLIACKRKDKVNVKYACVCSQHFNANSYHITMRQRLLNYVAPKCRILKPDAVPTENLPSCVGDKKARTDLNATSCLKSDSQKVVAIDLFKEKTDEKQVGPIVVHVEPVPDIISATLNMNQHAEIEHLKLKIEQLEKENNELKVKVDQLSRKNKFILR</sequence>
<evidence type="ECO:0000313" key="9">
    <source>
        <dbReference type="Proteomes" id="UP000054359"/>
    </source>
</evidence>
<dbReference type="SMART" id="SM00980">
    <property type="entry name" value="THAP"/>
    <property type="match status" value="1"/>
</dbReference>
<dbReference type="InterPro" id="IPR006612">
    <property type="entry name" value="THAP_Znf"/>
</dbReference>
<evidence type="ECO:0000256" key="1">
    <source>
        <dbReference type="ARBA" id="ARBA00022723"/>
    </source>
</evidence>
<keyword evidence="3" id="KW-0862">Zinc</keyword>
<dbReference type="GO" id="GO:0003677">
    <property type="term" value="F:DNA binding"/>
    <property type="evidence" value="ECO:0007669"/>
    <property type="project" value="UniProtKB-UniRule"/>
</dbReference>
<evidence type="ECO:0000313" key="8">
    <source>
        <dbReference type="EMBL" id="KFM79827.1"/>
    </source>
</evidence>
<dbReference type="Proteomes" id="UP000054359">
    <property type="component" value="Unassembled WGS sequence"/>
</dbReference>
<accession>A0A087UR38</accession>
<dbReference type="InterPro" id="IPR052224">
    <property type="entry name" value="THAP_domain_protein"/>
</dbReference>
<feature type="non-terminal residue" evidence="8">
    <location>
        <position position="192"/>
    </location>
</feature>
<dbReference type="OrthoDB" id="6433853at2759"/>
<evidence type="ECO:0000256" key="4">
    <source>
        <dbReference type="ARBA" id="ARBA00023125"/>
    </source>
</evidence>
<evidence type="ECO:0000256" key="5">
    <source>
        <dbReference type="PROSITE-ProRule" id="PRU00309"/>
    </source>
</evidence>
<dbReference type="OMA" id="AINGCES"/>
<keyword evidence="1" id="KW-0479">Metal-binding</keyword>
<dbReference type="EMBL" id="KK121148">
    <property type="protein sequence ID" value="KFM79827.1"/>
    <property type="molecule type" value="Genomic_DNA"/>
</dbReference>
<dbReference type="AlphaFoldDB" id="A0A087UR38"/>
<keyword evidence="9" id="KW-1185">Reference proteome</keyword>
<evidence type="ECO:0000259" key="7">
    <source>
        <dbReference type="PROSITE" id="PS50950"/>
    </source>
</evidence>
<keyword evidence="2 5" id="KW-0863">Zinc-finger</keyword>
<organism evidence="8 9">
    <name type="scientific">Stegodyphus mimosarum</name>
    <name type="common">African social velvet spider</name>
    <dbReference type="NCBI Taxonomy" id="407821"/>
    <lineage>
        <taxon>Eukaryota</taxon>
        <taxon>Metazoa</taxon>
        <taxon>Ecdysozoa</taxon>
        <taxon>Arthropoda</taxon>
        <taxon>Chelicerata</taxon>
        <taxon>Arachnida</taxon>
        <taxon>Araneae</taxon>
        <taxon>Araneomorphae</taxon>
        <taxon>Entelegynae</taxon>
        <taxon>Eresoidea</taxon>
        <taxon>Eresidae</taxon>
        <taxon>Stegodyphus</taxon>
    </lineage>
</organism>
<evidence type="ECO:0000256" key="6">
    <source>
        <dbReference type="SAM" id="Coils"/>
    </source>
</evidence>
<name>A0A087UR38_STEMI</name>
<reference evidence="8 9" key="1">
    <citation type="submission" date="2013-11" db="EMBL/GenBank/DDBJ databases">
        <title>Genome sequencing of Stegodyphus mimosarum.</title>
        <authorList>
            <person name="Bechsgaard J."/>
        </authorList>
    </citation>
    <scope>NUCLEOTIDE SEQUENCE [LARGE SCALE GENOMIC DNA]</scope>
</reference>